<comment type="subcellular location">
    <subcellularLocation>
        <location evidence="1">Membrane</location>
    </subcellularLocation>
</comment>
<evidence type="ECO:0000259" key="7">
    <source>
        <dbReference type="Pfam" id="PF11960"/>
    </source>
</evidence>
<proteinExistence type="inferred from homology"/>
<comment type="similarity">
    <text evidence="3">Belongs to the fatty acid desaturase type 1 family.</text>
</comment>
<dbReference type="PANTHER" id="PTHR32100">
    <property type="entry name" value="OMEGA-6 FATTY ACID DESATURASE, CHLOROPLASTIC"/>
    <property type="match status" value="1"/>
</dbReference>
<comment type="pathway">
    <text evidence="2">Lipid metabolism.</text>
</comment>
<keyword evidence="9" id="KW-1185">Reference proteome</keyword>
<reference evidence="8 9" key="1">
    <citation type="submission" date="2018-06" db="EMBL/GenBank/DDBJ databases">
        <title>Comparative genomics reveals the genomic features of Rhizophagus irregularis, R. cerebriforme, R. diaphanum and Gigaspora rosea, and their symbiotic lifestyle signature.</title>
        <authorList>
            <person name="Morin E."/>
            <person name="San Clemente H."/>
            <person name="Chen E.C.H."/>
            <person name="De La Providencia I."/>
            <person name="Hainaut M."/>
            <person name="Kuo A."/>
            <person name="Kohler A."/>
            <person name="Murat C."/>
            <person name="Tang N."/>
            <person name="Roy S."/>
            <person name="Loubradou J."/>
            <person name="Henrissat B."/>
            <person name="Grigoriev I.V."/>
            <person name="Corradi N."/>
            <person name="Roux C."/>
            <person name="Martin F.M."/>
        </authorList>
    </citation>
    <scope>NUCLEOTIDE SEQUENCE [LARGE SCALE GENOMIC DNA]</scope>
    <source>
        <strain evidence="8 9">DAOM 194757</strain>
    </source>
</reference>
<evidence type="ECO:0000313" key="9">
    <source>
        <dbReference type="Proteomes" id="UP000266673"/>
    </source>
</evidence>
<gene>
    <name evidence="8" type="ORF">C2G38_2241002</name>
</gene>
<dbReference type="Pfam" id="PF11960">
    <property type="entry name" value="DUF3474"/>
    <property type="match status" value="1"/>
</dbReference>
<keyword evidence="4" id="KW-0560">Oxidoreductase</keyword>
<accession>A0A397VW78</accession>
<organism evidence="8 9">
    <name type="scientific">Gigaspora rosea</name>
    <dbReference type="NCBI Taxonomy" id="44941"/>
    <lineage>
        <taxon>Eukaryota</taxon>
        <taxon>Fungi</taxon>
        <taxon>Fungi incertae sedis</taxon>
        <taxon>Mucoromycota</taxon>
        <taxon>Glomeromycotina</taxon>
        <taxon>Glomeromycetes</taxon>
        <taxon>Diversisporales</taxon>
        <taxon>Gigasporaceae</taxon>
        <taxon>Gigaspora</taxon>
    </lineage>
</organism>
<evidence type="ECO:0000313" key="8">
    <source>
        <dbReference type="EMBL" id="RIB26012.1"/>
    </source>
</evidence>
<dbReference type="GO" id="GO:0006629">
    <property type="term" value="P:lipid metabolic process"/>
    <property type="evidence" value="ECO:0007669"/>
    <property type="project" value="InterPro"/>
</dbReference>
<comment type="caution">
    <text evidence="8">The sequence shown here is derived from an EMBL/GenBank/DDBJ whole genome shotgun (WGS) entry which is preliminary data.</text>
</comment>
<keyword evidence="5" id="KW-0472">Membrane</keyword>
<evidence type="ECO:0000259" key="6">
    <source>
        <dbReference type="Pfam" id="PF00487"/>
    </source>
</evidence>
<dbReference type="Pfam" id="PF00487">
    <property type="entry name" value="FA_desaturase"/>
    <property type="match status" value="1"/>
</dbReference>
<dbReference type="InterPro" id="IPR005804">
    <property type="entry name" value="FA_desaturase_dom"/>
</dbReference>
<feature type="domain" description="Fatty acid desaturase" evidence="6">
    <location>
        <begin position="89"/>
        <end position="365"/>
    </location>
</feature>
<evidence type="ECO:0000256" key="5">
    <source>
        <dbReference type="ARBA" id="ARBA00023136"/>
    </source>
</evidence>
<dbReference type="CDD" id="cd03507">
    <property type="entry name" value="Delta12-FADS-like"/>
    <property type="match status" value="1"/>
</dbReference>
<dbReference type="InterPro" id="IPR021863">
    <property type="entry name" value="FAS_N"/>
</dbReference>
<evidence type="ECO:0000256" key="1">
    <source>
        <dbReference type="ARBA" id="ARBA00004370"/>
    </source>
</evidence>
<dbReference type="Proteomes" id="UP000266673">
    <property type="component" value="Unassembled WGS sequence"/>
</dbReference>
<protein>
    <submittedName>
        <fullName evidence="8">Delta(12) fatty acid desaturase</fullName>
    </submittedName>
</protein>
<evidence type="ECO:0000256" key="4">
    <source>
        <dbReference type="ARBA" id="ARBA00023002"/>
    </source>
</evidence>
<dbReference type="AlphaFoldDB" id="A0A397VW78"/>
<dbReference type="GO" id="GO:0016020">
    <property type="term" value="C:membrane"/>
    <property type="evidence" value="ECO:0007669"/>
    <property type="project" value="UniProtKB-SubCell"/>
</dbReference>
<evidence type="ECO:0000256" key="2">
    <source>
        <dbReference type="ARBA" id="ARBA00005189"/>
    </source>
</evidence>
<dbReference type="InterPro" id="IPR012171">
    <property type="entry name" value="Fatty_acid_desaturase"/>
</dbReference>
<dbReference type="STRING" id="44941.A0A397VW78"/>
<dbReference type="EMBL" id="QKWP01000152">
    <property type="protein sequence ID" value="RIB26012.1"/>
    <property type="molecule type" value="Genomic_DNA"/>
</dbReference>
<evidence type="ECO:0000256" key="3">
    <source>
        <dbReference type="ARBA" id="ARBA00009295"/>
    </source>
</evidence>
<feature type="domain" description="Fatty acid desaturase N-terminal" evidence="7">
    <location>
        <begin position="21"/>
        <end position="70"/>
    </location>
</feature>
<sequence>MTDPNIETKLSHRQTAEPKVDQITKFERDYEPPNFTFKELREAIPSHCFERDTLRSASYMVKDLSIVAILVYAATLIDVYLPQTLRFFAWLVYWFFCGAFATGLWVIAHECGHQAFSSSKLINDTVGFILHSALLVPYHSWRITHAKHHNYTAHVDKDQVFVPKTRKALGLPPKNDQNDQNDHDDGTSILEDTPIFSLMMLIFQQLFGWPLYLIFNTSGQVYKNRWVNHFNPSSPIFDPKHYNDIIISDIGLIISFSIIGYFSYIYSFMTVVKYYLIPYLIVNHWLVLITYLQHTDPKLPHYREKQWSFVRGAACTVDRHFGFLDSIFHRISSTHVAHHYFSKMPHYHAEEATIHIKKVLGSYYIFDDTPIFKALWRSYVQCRFIEDEGDVIFYKK</sequence>
<dbReference type="OrthoDB" id="1461976at2759"/>
<name>A0A397VW78_9GLOM</name>
<dbReference type="GO" id="GO:0016717">
    <property type="term" value="F:oxidoreductase activity, acting on paired donors, with oxidation of a pair of donors resulting in the reduction of molecular oxygen to two molecules of water"/>
    <property type="evidence" value="ECO:0007669"/>
    <property type="project" value="InterPro"/>
</dbReference>